<evidence type="ECO:0008006" key="2">
    <source>
        <dbReference type="Google" id="ProtNLM"/>
    </source>
</evidence>
<reference evidence="1" key="1">
    <citation type="journal article" date="2015" name="Nature">
        <title>Complex archaea that bridge the gap between prokaryotes and eukaryotes.</title>
        <authorList>
            <person name="Spang A."/>
            <person name="Saw J.H."/>
            <person name="Jorgensen S.L."/>
            <person name="Zaremba-Niedzwiedzka K."/>
            <person name="Martijn J."/>
            <person name="Lind A.E."/>
            <person name="van Eijk R."/>
            <person name="Schleper C."/>
            <person name="Guy L."/>
            <person name="Ettema T.J."/>
        </authorList>
    </citation>
    <scope>NUCLEOTIDE SEQUENCE</scope>
</reference>
<dbReference type="AlphaFoldDB" id="A0A0F9ISM0"/>
<name>A0A0F9ISM0_9ZZZZ</name>
<organism evidence="1">
    <name type="scientific">marine sediment metagenome</name>
    <dbReference type="NCBI Taxonomy" id="412755"/>
    <lineage>
        <taxon>unclassified sequences</taxon>
        <taxon>metagenomes</taxon>
        <taxon>ecological metagenomes</taxon>
    </lineage>
</organism>
<dbReference type="InterPro" id="IPR016181">
    <property type="entry name" value="Acyl_CoA_acyltransferase"/>
</dbReference>
<comment type="caution">
    <text evidence="1">The sequence shown here is derived from an EMBL/GenBank/DDBJ whole genome shotgun (WGS) entry which is preliminary data.</text>
</comment>
<dbReference type="SUPFAM" id="SSF55729">
    <property type="entry name" value="Acyl-CoA N-acyltransferases (Nat)"/>
    <property type="match status" value="1"/>
</dbReference>
<accession>A0A0F9ISM0</accession>
<gene>
    <name evidence="1" type="ORF">LCGC14_1620060</name>
</gene>
<proteinExistence type="predicted"/>
<dbReference type="EMBL" id="LAZR01013224">
    <property type="protein sequence ID" value="KKM22959.1"/>
    <property type="molecule type" value="Genomic_DNA"/>
</dbReference>
<protein>
    <recommendedName>
        <fullName evidence="2">N-acetyltransferase domain-containing protein</fullName>
    </recommendedName>
</protein>
<sequence>MIVRPATRADFQAFYGELPSQTVKAWVAVENDKPVGIGGYYLSGGMAVVFTDQRDMSKQDMVRGARALMAELKKLGMEVVAGSDFPNAVILKHFGFEPFGDYWRLA</sequence>
<evidence type="ECO:0000313" key="1">
    <source>
        <dbReference type="EMBL" id="KKM22959.1"/>
    </source>
</evidence>